<name>Q0NP40_9POXV</name>
<dbReference type="GeneID" id="4238640"/>
<dbReference type="RefSeq" id="YP_717478.1">
    <property type="nucleotide sequence ID" value="NC_008291.1"/>
</dbReference>
<sequence length="88" mass="10039">MAVCGYWCAGFLGRYIVKLLISADDVQEIRVIDVVEYPQPLTSKVKVINYIQCDINDFDKVKEELDGANLIIHTVARMYLENTPIMKS</sequence>
<evidence type="ECO:0000259" key="1">
    <source>
        <dbReference type="Pfam" id="PF01073"/>
    </source>
</evidence>
<dbReference type="Pfam" id="PF01073">
    <property type="entry name" value="3Beta_HSD"/>
    <property type="match status" value="1"/>
</dbReference>
<evidence type="ECO:0000313" key="3">
    <source>
        <dbReference type="Proteomes" id="UP000139570"/>
    </source>
</evidence>
<accession>Q0NP40</accession>
<dbReference type="GO" id="GO:0016616">
    <property type="term" value="F:oxidoreductase activity, acting on the CH-OH group of donors, NAD or NADP as acceptor"/>
    <property type="evidence" value="ECO:0007669"/>
    <property type="project" value="InterPro"/>
</dbReference>
<dbReference type="InterPro" id="IPR002225">
    <property type="entry name" value="3Beta_OHSteriod_DH/Estase"/>
</dbReference>
<gene>
    <name evidence="2" type="ORF">TATV_DAH68_171</name>
</gene>
<dbReference type="KEGG" id="vg:4238640"/>
<dbReference type="GO" id="GO:0006694">
    <property type="term" value="P:steroid biosynthetic process"/>
    <property type="evidence" value="ECO:0007669"/>
    <property type="project" value="InterPro"/>
</dbReference>
<dbReference type="InterPro" id="IPR036291">
    <property type="entry name" value="NAD(P)-bd_dom_sf"/>
</dbReference>
<protein>
    <submittedName>
        <fullName evidence="2">Hydroxysteroid dehydrogenase</fullName>
    </submittedName>
</protein>
<organism evidence="2 3">
    <name type="scientific">Taterapox virus</name>
    <dbReference type="NCBI Taxonomy" id="28871"/>
    <lineage>
        <taxon>Viruses</taxon>
        <taxon>Varidnaviria</taxon>
        <taxon>Bamfordvirae</taxon>
        <taxon>Nucleocytoviricota</taxon>
        <taxon>Pokkesviricetes</taxon>
        <taxon>Chitovirales</taxon>
        <taxon>Poxviridae</taxon>
        <taxon>Chordopoxvirinae</taxon>
        <taxon>Orthopoxvirus</taxon>
        <taxon>Orthopoxvirus taterapox</taxon>
    </lineage>
</organism>
<feature type="domain" description="3-beta hydroxysteroid dehydrogenase/isomerase" evidence="1">
    <location>
        <begin position="9"/>
        <end position="77"/>
    </location>
</feature>
<dbReference type="Proteomes" id="UP000139570">
    <property type="component" value="Segment"/>
</dbReference>
<dbReference type="SUPFAM" id="SSF51735">
    <property type="entry name" value="NAD(P)-binding Rossmann-fold domains"/>
    <property type="match status" value="1"/>
</dbReference>
<keyword evidence="3" id="KW-1185">Reference proteome</keyword>
<dbReference type="EMBL" id="DQ437594">
    <property type="protein sequence ID" value="ABD97737.1"/>
    <property type="molecule type" value="Genomic_DNA"/>
</dbReference>
<proteinExistence type="predicted"/>
<reference evidence="2 3" key="1">
    <citation type="journal article" date="2006" name="Science">
        <title>Genome sequence diversity and clues to the evolution of variola (smallpox) virus.</title>
        <authorList>
            <person name="Esposito J.J."/>
            <person name="Sammons S.A."/>
            <person name="Frace A.M."/>
            <person name="Osborne J.D."/>
            <person name="Olsen-Rasmussen M."/>
            <person name="Zhang M."/>
            <person name="Govil D."/>
            <person name="Damon I.K."/>
            <person name="Kline R."/>
            <person name="Laker M."/>
            <person name="Li Y."/>
            <person name="Smith G.L."/>
            <person name="Meyer H."/>
            <person name="LeDuc J.W."/>
            <person name="Wohlhueter R.M."/>
        </authorList>
    </citation>
    <scope>NUCLEOTIDE SEQUENCE [LARGE SCALE GENOMIC DNA]</scope>
    <source>
        <strain evidence="2">Dahomey 1968</strain>
    </source>
</reference>
<evidence type="ECO:0000313" key="2">
    <source>
        <dbReference type="EMBL" id="ABD97737.1"/>
    </source>
</evidence>
<dbReference type="Gene3D" id="3.40.50.720">
    <property type="entry name" value="NAD(P)-binding Rossmann-like Domain"/>
    <property type="match status" value="1"/>
</dbReference>